<comment type="caution">
    <text evidence="2">The sequence shown here is derived from an EMBL/GenBank/DDBJ whole genome shotgun (WGS) entry which is preliminary data.</text>
</comment>
<evidence type="ECO:0008006" key="3">
    <source>
        <dbReference type="Google" id="ProtNLM"/>
    </source>
</evidence>
<accession>X1SD93</accession>
<proteinExistence type="predicted"/>
<name>X1SD93_9ZZZZ</name>
<evidence type="ECO:0000313" key="2">
    <source>
        <dbReference type="EMBL" id="GAI90938.1"/>
    </source>
</evidence>
<dbReference type="AlphaFoldDB" id="X1SD93"/>
<protein>
    <recommendedName>
        <fullName evidence="3">Recombinase zinc beta ribbon domain-containing protein</fullName>
    </recommendedName>
</protein>
<sequence length="200" mass="24020">MITPEIKKGKYTYYSCFDYHKVHKKRIYVREEELLKPIYDVLRSIQIPVNIMEWLTKELKRIHENKSVFHQENLKKLQKDYDVLEDRISRMYDDKLDGFISEELYEKKLKEYKEKQRDILIQIEDHTKADEDFYITAPKILNLANKALEIFESSEVNEKRALINLLLQNPLLSGRKLLFSLRSPFYMIAKCGQNENWLPG</sequence>
<feature type="coiled-coil region" evidence="1">
    <location>
        <begin position="67"/>
        <end position="94"/>
    </location>
</feature>
<evidence type="ECO:0000256" key="1">
    <source>
        <dbReference type="SAM" id="Coils"/>
    </source>
</evidence>
<reference evidence="2" key="1">
    <citation type="journal article" date="2014" name="Front. Microbiol.">
        <title>High frequency of phylogenetically diverse reductive dehalogenase-homologous genes in deep subseafloor sedimentary metagenomes.</title>
        <authorList>
            <person name="Kawai M."/>
            <person name="Futagami T."/>
            <person name="Toyoda A."/>
            <person name="Takaki Y."/>
            <person name="Nishi S."/>
            <person name="Hori S."/>
            <person name="Arai W."/>
            <person name="Tsubouchi T."/>
            <person name="Morono Y."/>
            <person name="Uchiyama I."/>
            <person name="Ito T."/>
            <person name="Fujiyama A."/>
            <person name="Inagaki F."/>
            <person name="Takami H."/>
        </authorList>
    </citation>
    <scope>NUCLEOTIDE SEQUENCE</scope>
    <source>
        <strain evidence="2">Expedition CK06-06</strain>
    </source>
</reference>
<organism evidence="2">
    <name type="scientific">marine sediment metagenome</name>
    <dbReference type="NCBI Taxonomy" id="412755"/>
    <lineage>
        <taxon>unclassified sequences</taxon>
        <taxon>metagenomes</taxon>
        <taxon>ecological metagenomes</taxon>
    </lineage>
</organism>
<keyword evidence="1" id="KW-0175">Coiled coil</keyword>
<dbReference type="EMBL" id="BARW01016429">
    <property type="protein sequence ID" value="GAI90938.1"/>
    <property type="molecule type" value="Genomic_DNA"/>
</dbReference>
<gene>
    <name evidence="2" type="ORF">S12H4_28614</name>
</gene>